<dbReference type="Proteomes" id="UP000257089">
    <property type="component" value="Chromosome"/>
</dbReference>
<sequence>MNPQRDCSPGSSRRVITEFIILYDRLTRDSQSMAFQSTLGALALNAAAVVLLGRTTWTAFQSREQPSAEPFISLLAALTLWAVFAFGSDLPGASSVAVLSTLLSFGQIGAALVIPGIWVVYALSYTGRGTGLTWKRVALLAGIALPVLLSGLTIVVGPSETAVEYMIASLIGTEVLYLFALYLYATYLLVDLGGNHARVSNTHVAILTGGVSAPYLPSLAGNSATLPGSTTVGLLVAGVLLAVAVRRYPVMTGFPKADYVARTRVVETLQEAIFVLDWDDHVLDVNETTAALFDRSAATIIGAPIRSVVDGLERADLSVGASGTVALQTSKGRRQFQYSVSAVTESATDEEDNPVARTALFRDVTDRRTREQRLTVLNRILRHNVRNDLDVVLAYADHVDDEEIRTGIRDSTTDLLELSEKVREAEELMSASTEPPESVALTGVAKSVADQFRTGDNPAEITLDSPDDVSVTAHRTVLQQVLTELVENAIIHSDKDSPAVELRVRERSDASAELVVADDGPGLPEREQEILAAGTETQLKHGQGIGLWFVNWAVTQMGGELRFQPNTPDGSIVTIRLYDGVT</sequence>
<name>A0ACD5HXK2_9EURY</name>
<evidence type="ECO:0000313" key="1">
    <source>
        <dbReference type="EMBL" id="XRJ18684.1"/>
    </source>
</evidence>
<organism evidence="1 2">
    <name type="scientific">Haloferax sp. Atlit-48N</name>
    <dbReference type="NCBI Taxonomy" id="2077198"/>
    <lineage>
        <taxon>Archaea</taxon>
        <taxon>Methanobacteriati</taxon>
        <taxon>Methanobacteriota</taxon>
        <taxon>Stenosarchaea group</taxon>
        <taxon>Halobacteria</taxon>
        <taxon>Halobacteriales</taxon>
        <taxon>Haloferacaceae</taxon>
        <taxon>Haloferax</taxon>
    </lineage>
</organism>
<dbReference type="EMBL" id="CP137689">
    <property type="protein sequence ID" value="XRJ18684.1"/>
    <property type="molecule type" value="Genomic_DNA"/>
</dbReference>
<accession>A0ACD5HXK2</accession>
<proteinExistence type="predicted"/>
<keyword evidence="1" id="KW-0067">ATP-binding</keyword>
<evidence type="ECO:0000313" key="2">
    <source>
        <dbReference type="Proteomes" id="UP000257089"/>
    </source>
</evidence>
<reference evidence="1" key="1">
    <citation type="submission" date="2023-10" db="EMBL/GenBank/DDBJ databases">
        <title>A new archaeal virus that suppresses the transcription of host immunity genes.</title>
        <authorList>
            <person name="Turgeman-Grott I."/>
            <person name="Golan N."/>
            <person name="Neri U."/>
            <person name="Naki D."/>
            <person name="Altman N."/>
            <person name="Eizenshtein K."/>
            <person name="Choudhary D."/>
            <person name="Levi R."/>
            <person name="Himani H."/>
            <person name="Reshef L."/>
            <person name="Papke T.R."/>
            <person name="Gophna U."/>
        </authorList>
    </citation>
    <scope>NUCLEOTIDE SEQUENCE</scope>
    <source>
        <strain evidence="1">Atlit-48N</strain>
    </source>
</reference>
<keyword evidence="1" id="KW-0547">Nucleotide-binding</keyword>
<protein>
    <submittedName>
        <fullName evidence="1">ATP-binding protein</fullName>
    </submittedName>
</protein>
<gene>
    <name evidence="1" type="ORF">DEQ67_009135</name>
</gene>